<feature type="region of interest" description="Disordered" evidence="1">
    <location>
        <begin position="1"/>
        <end position="57"/>
    </location>
</feature>
<feature type="region of interest" description="Disordered" evidence="1">
    <location>
        <begin position="251"/>
        <end position="328"/>
    </location>
</feature>
<evidence type="ECO:0000256" key="1">
    <source>
        <dbReference type="SAM" id="MobiDB-lite"/>
    </source>
</evidence>
<reference evidence="2" key="1">
    <citation type="submission" date="2021-06" db="EMBL/GenBank/DDBJ databases">
        <title>Comparative genomics, transcriptomics and evolutionary studies reveal genomic signatures of adaptation to plant cell wall in hemibiotrophic fungi.</title>
        <authorList>
            <consortium name="DOE Joint Genome Institute"/>
            <person name="Baroncelli R."/>
            <person name="Diaz J.F."/>
            <person name="Benocci T."/>
            <person name="Peng M."/>
            <person name="Battaglia E."/>
            <person name="Haridas S."/>
            <person name="Andreopoulos W."/>
            <person name="Labutti K."/>
            <person name="Pangilinan J."/>
            <person name="Floch G.L."/>
            <person name="Makela M.R."/>
            <person name="Henrissat B."/>
            <person name="Grigoriev I.V."/>
            <person name="Crouch J.A."/>
            <person name="De Vries R.P."/>
            <person name="Sukno S.A."/>
            <person name="Thon M.R."/>
        </authorList>
    </citation>
    <scope>NUCLEOTIDE SEQUENCE</scope>
    <source>
        <strain evidence="2">MAFF235873</strain>
    </source>
</reference>
<evidence type="ECO:0000313" key="2">
    <source>
        <dbReference type="EMBL" id="KAK2020615.1"/>
    </source>
</evidence>
<feature type="compositionally biased region" description="Basic and acidic residues" evidence="1">
    <location>
        <begin position="45"/>
        <end position="57"/>
    </location>
</feature>
<feature type="compositionally biased region" description="Polar residues" evidence="1">
    <location>
        <begin position="317"/>
        <end position="328"/>
    </location>
</feature>
<dbReference type="Proteomes" id="UP001232148">
    <property type="component" value="Unassembled WGS sequence"/>
</dbReference>
<accession>A0AAD9H1D4</accession>
<feature type="compositionally biased region" description="Low complexity" evidence="1">
    <location>
        <begin position="356"/>
        <end position="371"/>
    </location>
</feature>
<keyword evidence="3" id="KW-1185">Reference proteome</keyword>
<name>A0AAD9H1D4_9PEZI</name>
<feature type="compositionally biased region" description="Polar residues" evidence="1">
    <location>
        <begin position="31"/>
        <end position="40"/>
    </location>
</feature>
<dbReference type="AlphaFoldDB" id="A0AAD9H1D4"/>
<gene>
    <name evidence="2" type="ORF">LX32DRAFT_305038</name>
</gene>
<organism evidence="2 3">
    <name type="scientific">Colletotrichum zoysiae</name>
    <dbReference type="NCBI Taxonomy" id="1216348"/>
    <lineage>
        <taxon>Eukaryota</taxon>
        <taxon>Fungi</taxon>
        <taxon>Dikarya</taxon>
        <taxon>Ascomycota</taxon>
        <taxon>Pezizomycotina</taxon>
        <taxon>Sordariomycetes</taxon>
        <taxon>Hypocreomycetidae</taxon>
        <taxon>Glomerellales</taxon>
        <taxon>Glomerellaceae</taxon>
        <taxon>Colletotrichum</taxon>
        <taxon>Colletotrichum graminicola species complex</taxon>
    </lineage>
</organism>
<feature type="region of interest" description="Disordered" evidence="1">
    <location>
        <begin position="356"/>
        <end position="376"/>
    </location>
</feature>
<proteinExistence type="predicted"/>
<dbReference type="InterPro" id="IPR024368">
    <property type="entry name" value="Ecl1/2/3"/>
</dbReference>
<sequence length="387" mass="42706">MHHTRRKSGNTSMSEKTVTASDPSRYGKRPSTLTRRQTPQKLGKSPRDRERELQDSWDDQRESFPQFWYVYKPPHKQSFLPSSWPPNRPPLSPSRVFLFFFVSPRGLLGVQAAAGAMFQTGNPRNTSSDDTCRRRPMQLQIAFPFWVHYSVTMDHGSSSSSSSSSSCLFAEGCLATIGALSGIVARRTTERSLADWLRSSMTCEKQFVPQDANFLYCSEACRKHDQQSASTGRAHSQAHMSNYPFYAIGNPEPRDIVPRASPSRPNSMHFSPPTTPGTNTGGGAHYSSAVSALRSLSIRPPSPPSPSTSHPSLWPFTKSTTNSPGTSYNRGTNSFFPATYDGGYAANGNAYNYSSSGMDRPLPTRRPTGPGYSRPKSIELVTPMVGR</sequence>
<dbReference type="Pfam" id="PF12855">
    <property type="entry name" value="Ecl1"/>
    <property type="match status" value="1"/>
</dbReference>
<comment type="caution">
    <text evidence="2">The sequence shown here is derived from an EMBL/GenBank/DDBJ whole genome shotgun (WGS) entry which is preliminary data.</text>
</comment>
<feature type="compositionally biased region" description="Polar residues" evidence="1">
    <location>
        <begin position="9"/>
        <end position="22"/>
    </location>
</feature>
<protein>
    <submittedName>
        <fullName evidence="2">Uncharacterized protein</fullName>
    </submittedName>
</protein>
<evidence type="ECO:0000313" key="3">
    <source>
        <dbReference type="Proteomes" id="UP001232148"/>
    </source>
</evidence>
<dbReference type="EMBL" id="MU843204">
    <property type="protein sequence ID" value="KAK2020615.1"/>
    <property type="molecule type" value="Genomic_DNA"/>
</dbReference>